<dbReference type="InterPro" id="IPR013083">
    <property type="entry name" value="Znf_RING/FYVE/PHD"/>
</dbReference>
<dbReference type="CDD" id="cd20354">
    <property type="entry name" value="Rcat_RBR_RNF14"/>
    <property type="match status" value="1"/>
</dbReference>
<evidence type="ECO:0000259" key="18">
    <source>
        <dbReference type="PROSITE" id="PS50089"/>
    </source>
</evidence>
<dbReference type="InterPro" id="IPR018957">
    <property type="entry name" value="Znf_C3HC4_RING-type"/>
</dbReference>
<keyword evidence="5" id="KW-0808">Transferase</keyword>
<accession>A0A6G0WWH6</accession>
<evidence type="ECO:0000256" key="5">
    <source>
        <dbReference type="ARBA" id="ARBA00022679"/>
    </source>
</evidence>
<keyword evidence="11" id="KW-0862">Zinc</keyword>
<evidence type="ECO:0000259" key="19">
    <source>
        <dbReference type="PROSITE" id="PS51873"/>
    </source>
</evidence>
<evidence type="ECO:0000313" key="20">
    <source>
        <dbReference type="EMBL" id="KAF0731918.1"/>
    </source>
</evidence>
<dbReference type="InterPro" id="IPR044066">
    <property type="entry name" value="TRIAD_supradom"/>
</dbReference>
<dbReference type="Gene3D" id="3.30.40.10">
    <property type="entry name" value="Zinc/RING finger domain, C3HC4 (zinc finger)"/>
    <property type="match status" value="1"/>
</dbReference>
<dbReference type="SUPFAM" id="SSF57850">
    <property type="entry name" value="RING/U-box"/>
    <property type="match status" value="3"/>
</dbReference>
<dbReference type="PROSITE" id="PS50089">
    <property type="entry name" value="ZF_RING_2"/>
    <property type="match status" value="1"/>
</dbReference>
<dbReference type="PANTHER" id="PTHR11685">
    <property type="entry name" value="RBR FAMILY RING FINGER AND IBR DOMAIN-CONTAINING"/>
    <property type="match status" value="1"/>
</dbReference>
<evidence type="ECO:0000256" key="4">
    <source>
        <dbReference type="ARBA" id="ARBA00012251"/>
    </source>
</evidence>
<feature type="transmembrane region" description="Helical" evidence="17">
    <location>
        <begin position="405"/>
        <end position="435"/>
    </location>
</feature>
<keyword evidence="9 15" id="KW-0863">Zinc-finger</keyword>
<dbReference type="GO" id="GO:0061630">
    <property type="term" value="F:ubiquitin protein ligase activity"/>
    <property type="evidence" value="ECO:0007669"/>
    <property type="project" value="UniProtKB-EC"/>
</dbReference>
<comment type="caution">
    <text evidence="20">The sequence shown here is derived from an EMBL/GenBank/DDBJ whole genome shotgun (WGS) entry which is preliminary data.</text>
</comment>
<dbReference type="VEuPathDB" id="FungiDB:AeMF1_018473"/>
<dbReference type="FunFam" id="3.30.40.10:FF:000051">
    <property type="entry name" value="RBR-type E3 ubiquitin transferase"/>
    <property type="match status" value="1"/>
</dbReference>
<evidence type="ECO:0000313" key="21">
    <source>
        <dbReference type="Proteomes" id="UP000481153"/>
    </source>
</evidence>
<feature type="transmembrane region" description="Helical" evidence="17">
    <location>
        <begin position="360"/>
        <end position="393"/>
    </location>
</feature>
<dbReference type="InterPro" id="IPR031127">
    <property type="entry name" value="E3_UB_ligase_RBR"/>
</dbReference>
<keyword evidence="13 17" id="KW-0472">Membrane</keyword>
<feature type="domain" description="RING-type" evidence="19">
    <location>
        <begin position="133"/>
        <end position="343"/>
    </location>
</feature>
<dbReference type="GO" id="GO:0031090">
    <property type="term" value="C:organelle membrane"/>
    <property type="evidence" value="ECO:0007669"/>
    <property type="project" value="UniProtKB-ARBA"/>
</dbReference>
<dbReference type="Pfam" id="PF22605">
    <property type="entry name" value="IBR_2"/>
    <property type="match status" value="1"/>
</dbReference>
<comment type="pathway">
    <text evidence="3">Protein modification; protein ubiquitination.</text>
</comment>
<organism evidence="20 21">
    <name type="scientific">Aphanomyces euteiches</name>
    <dbReference type="NCBI Taxonomy" id="100861"/>
    <lineage>
        <taxon>Eukaryota</taxon>
        <taxon>Sar</taxon>
        <taxon>Stramenopiles</taxon>
        <taxon>Oomycota</taxon>
        <taxon>Saprolegniomycetes</taxon>
        <taxon>Saprolegniales</taxon>
        <taxon>Verrucalvaceae</taxon>
        <taxon>Aphanomyces</taxon>
    </lineage>
</organism>
<feature type="region of interest" description="Disordered" evidence="16">
    <location>
        <begin position="453"/>
        <end position="478"/>
    </location>
</feature>
<evidence type="ECO:0000256" key="9">
    <source>
        <dbReference type="ARBA" id="ARBA00022771"/>
    </source>
</evidence>
<dbReference type="InterPro" id="IPR002867">
    <property type="entry name" value="IBR_dom"/>
</dbReference>
<evidence type="ECO:0000256" key="10">
    <source>
        <dbReference type="ARBA" id="ARBA00022786"/>
    </source>
</evidence>
<dbReference type="EMBL" id="VJMJ01000138">
    <property type="protein sequence ID" value="KAF0731918.1"/>
    <property type="molecule type" value="Genomic_DNA"/>
</dbReference>
<dbReference type="InterPro" id="IPR047548">
    <property type="entry name" value="Rcat_RBR_RNF14"/>
</dbReference>
<dbReference type="SMART" id="SM00184">
    <property type="entry name" value="RING"/>
    <property type="match status" value="1"/>
</dbReference>
<evidence type="ECO:0000256" key="7">
    <source>
        <dbReference type="ARBA" id="ARBA00022723"/>
    </source>
</evidence>
<comment type="similarity">
    <text evidence="14">Belongs to the RBR family. RNF14 subfamily.</text>
</comment>
<dbReference type="InterPro" id="IPR001841">
    <property type="entry name" value="Znf_RING"/>
</dbReference>
<keyword evidence="8" id="KW-0677">Repeat</keyword>
<evidence type="ECO:0000256" key="3">
    <source>
        <dbReference type="ARBA" id="ARBA00004906"/>
    </source>
</evidence>
<keyword evidence="21" id="KW-1185">Reference proteome</keyword>
<sequence length="478" mass="53026">MTWPESATSTDDILAYLAEIQKKMEDHMDVIAARREFAAMDAHLYKHPEMWSSDAVNLKLAMEDCVLAITDADKRTVPRNRDSNLSHVSLRMSSLGHSISDASSRHPIDTPSSSAGGNLLRSFGSFIGVTMAETYYCQICLEYVDIATTFALDGCGHRFCVGCIKDYLASKIQDGLVYPKCFYLDPEPCNAKIEVDDIRALASDATWEKYEKFKFFKENAAARECPYCHHVQVGSGTEDPMINCAACSQEFCFTHSNAHPGTSCAEYEAARRAEEKLNQAMISQISKPCPGCQTPVEKSGGCNQMKCITCGVNFCWLCGKEVDSGVFPEHFQWWNLAGCAGSQMSESSTGKPSLFFKLTWFLFRLFLCLVFGPPALALTLAFSAVACCCIPCLNNSRETARSAFLGCFCVSGWVFMAPVVLVLLLPFAPFYLLAWCCFPTHVPSPFRSFSGGHDDDDDDDFEHERHQEATDMSPYRSA</sequence>
<reference evidence="20 21" key="1">
    <citation type="submission" date="2019-07" db="EMBL/GenBank/DDBJ databases">
        <title>Genomics analysis of Aphanomyces spp. identifies a new class of oomycete effector associated with host adaptation.</title>
        <authorList>
            <person name="Gaulin E."/>
        </authorList>
    </citation>
    <scope>NUCLEOTIDE SEQUENCE [LARGE SCALE GENOMIC DNA]</scope>
    <source>
        <strain evidence="20 21">ATCC 201684</strain>
    </source>
</reference>
<name>A0A6G0WWH6_9STRA</name>
<dbReference type="Pfam" id="PF00097">
    <property type="entry name" value="zf-C3HC4"/>
    <property type="match status" value="1"/>
</dbReference>
<keyword evidence="12 17" id="KW-1133">Transmembrane helix</keyword>
<feature type="domain" description="RING-type" evidence="18">
    <location>
        <begin position="137"/>
        <end position="181"/>
    </location>
</feature>
<evidence type="ECO:0000256" key="1">
    <source>
        <dbReference type="ARBA" id="ARBA00001798"/>
    </source>
</evidence>
<dbReference type="InterPro" id="IPR017907">
    <property type="entry name" value="Znf_RING_CS"/>
</dbReference>
<dbReference type="InterPro" id="IPR054694">
    <property type="entry name" value="Parkin-like_IBR"/>
</dbReference>
<dbReference type="PROSITE" id="PS00518">
    <property type="entry name" value="ZF_RING_1"/>
    <property type="match status" value="1"/>
</dbReference>
<dbReference type="PROSITE" id="PS51873">
    <property type="entry name" value="TRIAD"/>
    <property type="match status" value="1"/>
</dbReference>
<dbReference type="Gene3D" id="1.20.120.1750">
    <property type="match status" value="1"/>
</dbReference>
<keyword evidence="7" id="KW-0479">Metal-binding</keyword>
<dbReference type="SMART" id="SM00647">
    <property type="entry name" value="IBR"/>
    <property type="match status" value="2"/>
</dbReference>
<proteinExistence type="inferred from homology"/>
<evidence type="ECO:0000256" key="17">
    <source>
        <dbReference type="SAM" id="Phobius"/>
    </source>
</evidence>
<dbReference type="EC" id="2.3.2.31" evidence="4"/>
<dbReference type="Proteomes" id="UP000481153">
    <property type="component" value="Unassembled WGS sequence"/>
</dbReference>
<evidence type="ECO:0000256" key="12">
    <source>
        <dbReference type="ARBA" id="ARBA00022989"/>
    </source>
</evidence>
<gene>
    <name evidence="20" type="ORF">Ae201684_010871</name>
</gene>
<comment type="subcellular location">
    <subcellularLocation>
        <location evidence="2">Membrane</location>
        <topology evidence="2">Single-pass membrane protein</topology>
    </subcellularLocation>
</comment>
<keyword evidence="10" id="KW-0833">Ubl conjugation pathway</keyword>
<evidence type="ECO:0000256" key="15">
    <source>
        <dbReference type="PROSITE-ProRule" id="PRU00175"/>
    </source>
</evidence>
<evidence type="ECO:0000256" key="16">
    <source>
        <dbReference type="SAM" id="MobiDB-lite"/>
    </source>
</evidence>
<comment type="catalytic activity">
    <reaction evidence="1">
        <text>[E2 ubiquitin-conjugating enzyme]-S-ubiquitinyl-L-cysteine + [acceptor protein]-L-lysine = [E2 ubiquitin-conjugating enzyme]-L-cysteine + [acceptor protein]-N(6)-ubiquitinyl-L-lysine.</text>
        <dbReference type="EC" id="2.3.2.31"/>
    </reaction>
</comment>
<evidence type="ECO:0000256" key="2">
    <source>
        <dbReference type="ARBA" id="ARBA00004167"/>
    </source>
</evidence>
<dbReference type="GO" id="GO:0008270">
    <property type="term" value="F:zinc ion binding"/>
    <property type="evidence" value="ECO:0007669"/>
    <property type="project" value="UniProtKB-KW"/>
</dbReference>
<evidence type="ECO:0000256" key="11">
    <source>
        <dbReference type="ARBA" id="ARBA00022833"/>
    </source>
</evidence>
<evidence type="ECO:0000256" key="13">
    <source>
        <dbReference type="ARBA" id="ARBA00023136"/>
    </source>
</evidence>
<evidence type="ECO:0000256" key="8">
    <source>
        <dbReference type="ARBA" id="ARBA00022737"/>
    </source>
</evidence>
<dbReference type="GO" id="GO:0005737">
    <property type="term" value="C:cytoplasm"/>
    <property type="evidence" value="ECO:0007669"/>
    <property type="project" value="UniProtKB-ARBA"/>
</dbReference>
<evidence type="ECO:0000256" key="14">
    <source>
        <dbReference type="ARBA" id="ARBA00044508"/>
    </source>
</evidence>
<protein>
    <recommendedName>
        <fullName evidence="4">RBR-type E3 ubiquitin transferase</fullName>
        <ecNumber evidence="4">2.3.2.31</ecNumber>
    </recommendedName>
</protein>
<keyword evidence="6 17" id="KW-0812">Transmembrane</keyword>
<evidence type="ECO:0000256" key="6">
    <source>
        <dbReference type="ARBA" id="ARBA00022692"/>
    </source>
</evidence>
<dbReference type="AlphaFoldDB" id="A0A6G0WWH6"/>
<dbReference type="FunFam" id="1.20.120.1750:FF:000110">
    <property type="entry name" value="RBR-type E3 ubiquitin transferase"/>
    <property type="match status" value="1"/>
</dbReference>
<dbReference type="GO" id="GO:0016567">
    <property type="term" value="P:protein ubiquitination"/>
    <property type="evidence" value="ECO:0007669"/>
    <property type="project" value="InterPro"/>
</dbReference>